<dbReference type="STRING" id="1848.SAMN05443637_11171"/>
<sequence length="283" mass="30992">MQVQANGGYIHYEVVGEGPPLLMPSHASTTRWRAVAAEFAGEYTVIGVDFRDAAGLTRFPPEPFTIEDLAADCLAVLRALGYERAHFVGLSHSALVGQALAIEHPEGVDRLALTMTTPGHDAHRPDDPQLRAIEDQKLTVEDEVGEALRRAQAGDPEGVRRAAEFLYSQAAVARDPKLVDAGVEQVFGPNFAQPPEVRGRFWAVIGRFTSRGRLDRIRSRTLVVTGSGDRLVRLDDAWTLWRQIPQATLVALDGVGHDWWIEAPARVAAVVKQFLRGSFDADA</sequence>
<evidence type="ECO:0000259" key="1">
    <source>
        <dbReference type="Pfam" id="PF00561"/>
    </source>
</evidence>
<dbReference type="AlphaFoldDB" id="A0A1M6UXS0"/>
<gene>
    <name evidence="2" type="ORF">SAMN05443637_11171</name>
</gene>
<dbReference type="InterPro" id="IPR029058">
    <property type="entry name" value="AB_hydrolase_fold"/>
</dbReference>
<dbReference type="GO" id="GO:0046503">
    <property type="term" value="P:glycerolipid catabolic process"/>
    <property type="evidence" value="ECO:0007669"/>
    <property type="project" value="TreeGrafter"/>
</dbReference>
<dbReference type="InterPro" id="IPR050471">
    <property type="entry name" value="AB_hydrolase"/>
</dbReference>
<protein>
    <submittedName>
        <fullName evidence="2">Pimeloyl-ACP methyl ester carboxylesterase</fullName>
    </submittedName>
</protein>
<evidence type="ECO:0000313" key="3">
    <source>
        <dbReference type="Proteomes" id="UP000184363"/>
    </source>
</evidence>
<dbReference type="Proteomes" id="UP000184363">
    <property type="component" value="Unassembled WGS sequence"/>
</dbReference>
<dbReference type="GO" id="GO:0004806">
    <property type="term" value="F:triacylglycerol lipase activity"/>
    <property type="evidence" value="ECO:0007669"/>
    <property type="project" value="TreeGrafter"/>
</dbReference>
<dbReference type="RefSeq" id="WP_073457791.1">
    <property type="nucleotide sequence ID" value="NZ_FRAP01000011.1"/>
</dbReference>
<dbReference type="InterPro" id="IPR000073">
    <property type="entry name" value="AB_hydrolase_1"/>
</dbReference>
<reference evidence="2 3" key="1">
    <citation type="submission" date="2016-11" db="EMBL/GenBank/DDBJ databases">
        <authorList>
            <person name="Jaros S."/>
            <person name="Januszkiewicz K."/>
            <person name="Wedrychowicz H."/>
        </authorList>
    </citation>
    <scope>NUCLEOTIDE SEQUENCE [LARGE SCALE GENOMIC DNA]</scope>
    <source>
        <strain evidence="2 3">DSM 43832</strain>
    </source>
</reference>
<dbReference type="OrthoDB" id="9812774at2"/>
<feature type="domain" description="AB hydrolase-1" evidence="1">
    <location>
        <begin position="32"/>
        <end position="259"/>
    </location>
</feature>
<dbReference type="Gene3D" id="3.40.50.1820">
    <property type="entry name" value="alpha/beta hydrolase"/>
    <property type="match status" value="1"/>
</dbReference>
<evidence type="ECO:0000313" key="2">
    <source>
        <dbReference type="EMBL" id="SHK73885.1"/>
    </source>
</evidence>
<name>A0A1M6UXS0_PSETH</name>
<dbReference type="Pfam" id="PF00561">
    <property type="entry name" value="Abhydrolase_1"/>
    <property type="match status" value="1"/>
</dbReference>
<dbReference type="SUPFAM" id="SSF53474">
    <property type="entry name" value="alpha/beta-Hydrolases"/>
    <property type="match status" value="1"/>
</dbReference>
<dbReference type="PANTHER" id="PTHR43433">
    <property type="entry name" value="HYDROLASE, ALPHA/BETA FOLD FAMILY PROTEIN"/>
    <property type="match status" value="1"/>
</dbReference>
<proteinExistence type="predicted"/>
<keyword evidence="3" id="KW-1185">Reference proteome</keyword>
<dbReference type="EMBL" id="FRAP01000011">
    <property type="protein sequence ID" value="SHK73885.1"/>
    <property type="molecule type" value="Genomic_DNA"/>
</dbReference>
<organism evidence="2 3">
    <name type="scientific">Pseudonocardia thermophila</name>
    <dbReference type="NCBI Taxonomy" id="1848"/>
    <lineage>
        <taxon>Bacteria</taxon>
        <taxon>Bacillati</taxon>
        <taxon>Actinomycetota</taxon>
        <taxon>Actinomycetes</taxon>
        <taxon>Pseudonocardiales</taxon>
        <taxon>Pseudonocardiaceae</taxon>
        <taxon>Pseudonocardia</taxon>
    </lineage>
</organism>
<accession>A0A1M6UXS0</accession>
<dbReference type="PANTHER" id="PTHR43433:SF5">
    <property type="entry name" value="AB HYDROLASE-1 DOMAIN-CONTAINING PROTEIN"/>
    <property type="match status" value="1"/>
</dbReference>